<evidence type="ECO:0000313" key="2">
    <source>
        <dbReference type="EMBL" id="NLW36835.1"/>
    </source>
</evidence>
<gene>
    <name evidence="2" type="ORF">GXY80_15365</name>
</gene>
<dbReference type="Proteomes" id="UP000777265">
    <property type="component" value="Unassembled WGS sequence"/>
</dbReference>
<protein>
    <submittedName>
        <fullName evidence="2">Uncharacterized protein</fullName>
    </submittedName>
</protein>
<feature type="region of interest" description="Disordered" evidence="1">
    <location>
        <begin position="41"/>
        <end position="61"/>
    </location>
</feature>
<reference evidence="2" key="1">
    <citation type="journal article" date="2020" name="Biotechnol. Biofuels">
        <title>New insights from the biogas microbiome by comprehensive genome-resolved metagenomics of nearly 1600 species originating from multiple anaerobic digesters.</title>
        <authorList>
            <person name="Campanaro S."/>
            <person name="Treu L."/>
            <person name="Rodriguez-R L.M."/>
            <person name="Kovalovszki A."/>
            <person name="Ziels R.M."/>
            <person name="Maus I."/>
            <person name="Zhu X."/>
            <person name="Kougias P.G."/>
            <person name="Basile A."/>
            <person name="Luo G."/>
            <person name="Schluter A."/>
            <person name="Konstantinidis K.T."/>
            <person name="Angelidaki I."/>
        </authorList>
    </citation>
    <scope>NUCLEOTIDE SEQUENCE</scope>
    <source>
        <strain evidence="2">AS06rmzACSIP_7</strain>
    </source>
</reference>
<dbReference type="EMBL" id="JAAYEE010000305">
    <property type="protein sequence ID" value="NLW36835.1"/>
    <property type="molecule type" value="Genomic_DNA"/>
</dbReference>
<dbReference type="AlphaFoldDB" id="A0A971M6L4"/>
<accession>A0A971M6L4</accession>
<sequence length="61" mass="6845">MAGTIRILTAKPGLDGYGRGAKVVALSGTQTMEKKITERYPAGWMTRQKRTETRKTNKPHR</sequence>
<evidence type="ECO:0000313" key="3">
    <source>
        <dbReference type="Proteomes" id="UP000777265"/>
    </source>
</evidence>
<proteinExistence type="predicted"/>
<evidence type="ECO:0000256" key="1">
    <source>
        <dbReference type="SAM" id="MobiDB-lite"/>
    </source>
</evidence>
<organism evidence="2 3">
    <name type="scientific">Syntrophorhabdus aromaticivorans</name>
    <dbReference type="NCBI Taxonomy" id="328301"/>
    <lineage>
        <taxon>Bacteria</taxon>
        <taxon>Pseudomonadati</taxon>
        <taxon>Thermodesulfobacteriota</taxon>
        <taxon>Syntrophorhabdia</taxon>
        <taxon>Syntrophorhabdales</taxon>
        <taxon>Syntrophorhabdaceae</taxon>
        <taxon>Syntrophorhabdus</taxon>
    </lineage>
</organism>
<name>A0A971M6L4_9BACT</name>
<reference evidence="2" key="2">
    <citation type="submission" date="2020-01" db="EMBL/GenBank/DDBJ databases">
        <authorList>
            <person name="Campanaro S."/>
        </authorList>
    </citation>
    <scope>NUCLEOTIDE SEQUENCE</scope>
    <source>
        <strain evidence="2">AS06rmzACSIP_7</strain>
    </source>
</reference>
<comment type="caution">
    <text evidence="2">The sequence shown here is derived from an EMBL/GenBank/DDBJ whole genome shotgun (WGS) entry which is preliminary data.</text>
</comment>